<comment type="caution">
    <text evidence="2">The sequence shown here is derived from an EMBL/GenBank/DDBJ whole genome shotgun (WGS) entry which is preliminary data.</text>
</comment>
<dbReference type="PANTHER" id="PTHR43284:SF1">
    <property type="entry name" value="ASPARAGINE SYNTHETASE"/>
    <property type="match status" value="1"/>
</dbReference>
<dbReference type="Proteomes" id="UP001215598">
    <property type="component" value="Unassembled WGS sequence"/>
</dbReference>
<sequence length="251" mass="28054">MCGLTAVYYSEATSRPPAIETSGMLGATLANIQHRGPDSNGLWVSPDLSVGLGHARLSIIDLEHGQQPLSDEDELIHCVVTGEIYDYLREDPRELIAQGSTFKTKSDPELVVQRFIYKHHGFDLLSSLRGEFAFVLYDSRRRLMFSARDRLGIKPLYHTISAGRLLIASEMKAFLPFGWKPEWDIDSIVHNGDFSNDRTVFKGVNKVNTYYSKGGRCLTCGLVDGRPLTLVSPNGIYQRAVILGHHLLCCR</sequence>
<keyword evidence="3" id="KW-1185">Reference proteome</keyword>
<dbReference type="Gene3D" id="3.60.20.10">
    <property type="entry name" value="Glutamine Phosphoribosylpyrophosphate, subunit 1, domain 1"/>
    <property type="match status" value="1"/>
</dbReference>
<dbReference type="EMBL" id="JARKIB010000068">
    <property type="protein sequence ID" value="KAJ7749729.1"/>
    <property type="molecule type" value="Genomic_DNA"/>
</dbReference>
<dbReference type="InterPro" id="IPR017932">
    <property type="entry name" value="GATase_2_dom"/>
</dbReference>
<reference evidence="2" key="1">
    <citation type="submission" date="2023-03" db="EMBL/GenBank/DDBJ databases">
        <title>Massive genome expansion in bonnet fungi (Mycena s.s.) driven by repeated elements and novel gene families across ecological guilds.</title>
        <authorList>
            <consortium name="Lawrence Berkeley National Laboratory"/>
            <person name="Harder C.B."/>
            <person name="Miyauchi S."/>
            <person name="Viragh M."/>
            <person name="Kuo A."/>
            <person name="Thoen E."/>
            <person name="Andreopoulos B."/>
            <person name="Lu D."/>
            <person name="Skrede I."/>
            <person name="Drula E."/>
            <person name="Henrissat B."/>
            <person name="Morin E."/>
            <person name="Kohler A."/>
            <person name="Barry K."/>
            <person name="LaButti K."/>
            <person name="Morin E."/>
            <person name="Salamov A."/>
            <person name="Lipzen A."/>
            <person name="Mereny Z."/>
            <person name="Hegedus B."/>
            <person name="Baldrian P."/>
            <person name="Stursova M."/>
            <person name="Weitz H."/>
            <person name="Taylor A."/>
            <person name="Grigoriev I.V."/>
            <person name="Nagy L.G."/>
            <person name="Martin F."/>
            <person name="Kauserud H."/>
        </authorList>
    </citation>
    <scope>NUCLEOTIDE SEQUENCE</scope>
    <source>
        <strain evidence="2">CBHHK182m</strain>
    </source>
</reference>
<dbReference type="PANTHER" id="PTHR43284">
    <property type="entry name" value="ASPARAGINE SYNTHETASE (GLUTAMINE-HYDROLYZING)"/>
    <property type="match status" value="1"/>
</dbReference>
<dbReference type="PROSITE" id="PS51278">
    <property type="entry name" value="GATASE_TYPE_2"/>
    <property type="match status" value="1"/>
</dbReference>
<evidence type="ECO:0000259" key="1">
    <source>
        <dbReference type="PROSITE" id="PS51278"/>
    </source>
</evidence>
<gene>
    <name evidence="2" type="ORF">B0H16DRAFT_1319083</name>
</gene>
<name>A0AAD7IVT3_9AGAR</name>
<dbReference type="InterPro" id="IPR029055">
    <property type="entry name" value="Ntn_hydrolases_N"/>
</dbReference>
<protein>
    <submittedName>
        <fullName evidence="2">Nucleophile aminohydrolase</fullName>
    </submittedName>
</protein>
<dbReference type="AlphaFoldDB" id="A0AAD7IVT3"/>
<dbReference type="InterPro" id="IPR033738">
    <property type="entry name" value="AsnB_N"/>
</dbReference>
<evidence type="ECO:0000313" key="2">
    <source>
        <dbReference type="EMBL" id="KAJ7749729.1"/>
    </source>
</evidence>
<dbReference type="Pfam" id="PF13537">
    <property type="entry name" value="GATase_7"/>
    <property type="match status" value="1"/>
</dbReference>
<dbReference type="InterPro" id="IPR051786">
    <property type="entry name" value="ASN_synthetase/amidase"/>
</dbReference>
<accession>A0AAD7IVT3</accession>
<proteinExistence type="predicted"/>
<organism evidence="2 3">
    <name type="scientific">Mycena metata</name>
    <dbReference type="NCBI Taxonomy" id="1033252"/>
    <lineage>
        <taxon>Eukaryota</taxon>
        <taxon>Fungi</taxon>
        <taxon>Dikarya</taxon>
        <taxon>Basidiomycota</taxon>
        <taxon>Agaricomycotina</taxon>
        <taxon>Agaricomycetes</taxon>
        <taxon>Agaricomycetidae</taxon>
        <taxon>Agaricales</taxon>
        <taxon>Marasmiineae</taxon>
        <taxon>Mycenaceae</taxon>
        <taxon>Mycena</taxon>
    </lineage>
</organism>
<evidence type="ECO:0000313" key="3">
    <source>
        <dbReference type="Proteomes" id="UP001215598"/>
    </source>
</evidence>
<dbReference type="SUPFAM" id="SSF56235">
    <property type="entry name" value="N-terminal nucleophile aminohydrolases (Ntn hydrolases)"/>
    <property type="match status" value="1"/>
</dbReference>
<dbReference type="CDD" id="cd00712">
    <property type="entry name" value="AsnB"/>
    <property type="match status" value="1"/>
</dbReference>
<feature type="domain" description="Glutamine amidotransferase type-2" evidence="1">
    <location>
        <begin position="2"/>
        <end position="200"/>
    </location>
</feature>